<dbReference type="EMBL" id="CAXHTB010000025">
    <property type="protein sequence ID" value="CAL0333486.1"/>
    <property type="molecule type" value="Genomic_DNA"/>
</dbReference>
<organism evidence="1 2">
    <name type="scientific">Lupinus luteus</name>
    <name type="common">European yellow lupine</name>
    <dbReference type="NCBI Taxonomy" id="3873"/>
    <lineage>
        <taxon>Eukaryota</taxon>
        <taxon>Viridiplantae</taxon>
        <taxon>Streptophyta</taxon>
        <taxon>Embryophyta</taxon>
        <taxon>Tracheophyta</taxon>
        <taxon>Spermatophyta</taxon>
        <taxon>Magnoliopsida</taxon>
        <taxon>eudicotyledons</taxon>
        <taxon>Gunneridae</taxon>
        <taxon>Pentapetalae</taxon>
        <taxon>rosids</taxon>
        <taxon>fabids</taxon>
        <taxon>Fabales</taxon>
        <taxon>Fabaceae</taxon>
        <taxon>Papilionoideae</taxon>
        <taxon>50 kb inversion clade</taxon>
        <taxon>genistoids sensu lato</taxon>
        <taxon>core genistoids</taxon>
        <taxon>Genisteae</taxon>
        <taxon>Lupinus</taxon>
    </lineage>
</organism>
<evidence type="ECO:0000313" key="1">
    <source>
        <dbReference type="EMBL" id="CAL0333486.1"/>
    </source>
</evidence>
<accession>A0AAV1YHG5</accession>
<dbReference type="AlphaFoldDB" id="A0AAV1YHG5"/>
<reference evidence="1 2" key="1">
    <citation type="submission" date="2024-03" db="EMBL/GenBank/DDBJ databases">
        <authorList>
            <person name="Martinez-Hernandez J."/>
        </authorList>
    </citation>
    <scope>NUCLEOTIDE SEQUENCE [LARGE SCALE GENOMIC DNA]</scope>
</reference>
<comment type="caution">
    <text evidence="1">The sequence shown here is derived from an EMBL/GenBank/DDBJ whole genome shotgun (WGS) entry which is preliminary data.</text>
</comment>
<protein>
    <submittedName>
        <fullName evidence="1">Uncharacterized protein</fullName>
    </submittedName>
</protein>
<evidence type="ECO:0000313" key="2">
    <source>
        <dbReference type="Proteomes" id="UP001497480"/>
    </source>
</evidence>
<name>A0AAV1YHG5_LUPLU</name>
<dbReference type="Proteomes" id="UP001497480">
    <property type="component" value="Unassembled WGS sequence"/>
</dbReference>
<gene>
    <name evidence="1" type="ORF">LLUT_LOCUS34546</name>
</gene>
<keyword evidence="2" id="KW-1185">Reference proteome</keyword>
<proteinExistence type="predicted"/>
<sequence length="126" mass="14005">MLAKVIPESAEQGVQSTNSYLTLRWKSGVANHVALSSPIFSGEFPSSNGGSIDEGGNHEYNRTGSMISEYLTCEKEMHTVEKEIKETKETEKKRNGKHYKIGLLNLFAKRAQKRNNGGGAYKLQLK</sequence>